<dbReference type="Pfam" id="PF00512">
    <property type="entry name" value="HisKA"/>
    <property type="match status" value="1"/>
</dbReference>
<dbReference type="InterPro" id="IPR004358">
    <property type="entry name" value="Sig_transdc_His_kin-like_C"/>
</dbReference>
<dbReference type="GO" id="GO:0006355">
    <property type="term" value="P:regulation of DNA-templated transcription"/>
    <property type="evidence" value="ECO:0007669"/>
    <property type="project" value="InterPro"/>
</dbReference>
<evidence type="ECO:0000256" key="5">
    <source>
        <dbReference type="ARBA" id="ARBA00022777"/>
    </source>
</evidence>
<dbReference type="InterPro" id="IPR013767">
    <property type="entry name" value="PAS_fold"/>
</dbReference>
<evidence type="ECO:0000259" key="9">
    <source>
        <dbReference type="PROSITE" id="PS50109"/>
    </source>
</evidence>
<evidence type="ECO:0000256" key="4">
    <source>
        <dbReference type="ARBA" id="ARBA00022679"/>
    </source>
</evidence>
<keyword evidence="7 8" id="KW-0472">Membrane</keyword>
<evidence type="ECO:0000256" key="1">
    <source>
        <dbReference type="ARBA" id="ARBA00000085"/>
    </source>
</evidence>
<dbReference type="InterPro" id="IPR050351">
    <property type="entry name" value="BphY/WalK/GraS-like"/>
</dbReference>
<dbReference type="PROSITE" id="PS50112">
    <property type="entry name" value="PAS"/>
    <property type="match status" value="1"/>
</dbReference>
<evidence type="ECO:0000259" key="10">
    <source>
        <dbReference type="PROSITE" id="PS50112"/>
    </source>
</evidence>
<keyword evidence="8" id="KW-1133">Transmembrane helix</keyword>
<dbReference type="InterPro" id="IPR036890">
    <property type="entry name" value="HATPase_C_sf"/>
</dbReference>
<dbReference type="SMART" id="SM00388">
    <property type="entry name" value="HisKA"/>
    <property type="match status" value="1"/>
</dbReference>
<name>F8L5R3_SIMNZ</name>
<dbReference type="EMBL" id="FR872582">
    <property type="protein sequence ID" value="CCB88055.1"/>
    <property type="molecule type" value="Genomic_DNA"/>
</dbReference>
<dbReference type="PANTHER" id="PTHR45453:SF1">
    <property type="entry name" value="PHOSPHATE REGULON SENSOR PROTEIN PHOR"/>
    <property type="match status" value="1"/>
</dbReference>
<dbReference type="SUPFAM" id="SSF55785">
    <property type="entry name" value="PYP-like sensor domain (PAS domain)"/>
    <property type="match status" value="1"/>
</dbReference>
<dbReference type="InterPro" id="IPR005467">
    <property type="entry name" value="His_kinase_dom"/>
</dbReference>
<dbReference type="CDD" id="cd00075">
    <property type="entry name" value="HATPase"/>
    <property type="match status" value="1"/>
</dbReference>
<dbReference type="eggNOG" id="COG5002">
    <property type="taxonomic scope" value="Bacteria"/>
</dbReference>
<evidence type="ECO:0000256" key="7">
    <source>
        <dbReference type="ARBA" id="ARBA00023136"/>
    </source>
</evidence>
<dbReference type="Gene3D" id="1.10.287.130">
    <property type="match status" value="1"/>
</dbReference>
<accession>F8L5R3</accession>
<evidence type="ECO:0000313" key="11">
    <source>
        <dbReference type="EMBL" id="CCB88055.1"/>
    </source>
</evidence>
<feature type="transmembrane region" description="Helical" evidence="8">
    <location>
        <begin position="7"/>
        <end position="25"/>
    </location>
</feature>
<keyword evidence="6" id="KW-0902">Two-component regulatory system</keyword>
<dbReference type="Pfam" id="PF00989">
    <property type="entry name" value="PAS"/>
    <property type="match status" value="1"/>
</dbReference>
<comment type="catalytic activity">
    <reaction evidence="1">
        <text>ATP + protein L-histidine = ADP + protein N-phospho-L-histidine.</text>
        <dbReference type="EC" id="2.7.13.3"/>
    </reaction>
</comment>
<feature type="transmembrane region" description="Helical" evidence="8">
    <location>
        <begin position="37"/>
        <end position="58"/>
    </location>
</feature>
<dbReference type="Gene3D" id="3.30.450.20">
    <property type="entry name" value="PAS domain"/>
    <property type="match status" value="1"/>
</dbReference>
<dbReference type="OrthoDB" id="9796330at2"/>
<dbReference type="GO" id="GO:0005886">
    <property type="term" value="C:plasma membrane"/>
    <property type="evidence" value="ECO:0007669"/>
    <property type="project" value="TreeGrafter"/>
</dbReference>
<protein>
    <recommendedName>
        <fullName evidence="2">histidine kinase</fullName>
        <ecNumber evidence="2">2.7.13.3</ecNumber>
    </recommendedName>
</protein>
<dbReference type="Pfam" id="PF02518">
    <property type="entry name" value="HATPase_c"/>
    <property type="match status" value="1"/>
</dbReference>
<dbReference type="FunFam" id="1.10.287.130:FF:000001">
    <property type="entry name" value="Two-component sensor histidine kinase"/>
    <property type="match status" value="1"/>
</dbReference>
<dbReference type="InterPro" id="IPR003661">
    <property type="entry name" value="HisK_dim/P_dom"/>
</dbReference>
<dbReference type="RefSeq" id="WP_013942522.1">
    <property type="nucleotide sequence ID" value="NC_015713.1"/>
</dbReference>
<dbReference type="CDD" id="cd00082">
    <property type="entry name" value="HisKA"/>
    <property type="match status" value="1"/>
</dbReference>
<dbReference type="SMART" id="SM00091">
    <property type="entry name" value="PAS"/>
    <property type="match status" value="1"/>
</dbReference>
<dbReference type="AlphaFoldDB" id="F8L5R3"/>
<dbReference type="HOGENOM" id="CLU_000445_89_2_0"/>
<dbReference type="SUPFAM" id="SSF47384">
    <property type="entry name" value="Homodimeric domain of signal transducing histidine kinase"/>
    <property type="match status" value="1"/>
</dbReference>
<dbReference type="SUPFAM" id="SSF55874">
    <property type="entry name" value="ATPase domain of HSP90 chaperone/DNA topoisomerase II/histidine kinase"/>
    <property type="match status" value="1"/>
</dbReference>
<dbReference type="SMART" id="SM00387">
    <property type="entry name" value="HATPase_c"/>
    <property type="match status" value="1"/>
</dbReference>
<dbReference type="Proteomes" id="UP000000496">
    <property type="component" value="Chromosome gsn.131"/>
</dbReference>
<proteinExistence type="predicted"/>
<organism evidence="11 12">
    <name type="scientific">Simkania negevensis (strain ATCC VR-1471 / DSM 27360 / Z)</name>
    <dbReference type="NCBI Taxonomy" id="331113"/>
    <lineage>
        <taxon>Bacteria</taxon>
        <taxon>Pseudomonadati</taxon>
        <taxon>Chlamydiota</taxon>
        <taxon>Chlamydiia</taxon>
        <taxon>Parachlamydiales</taxon>
        <taxon>Simkaniaceae</taxon>
        <taxon>Simkania</taxon>
    </lineage>
</organism>
<dbReference type="FunFam" id="3.30.565.10:FF:000006">
    <property type="entry name" value="Sensor histidine kinase WalK"/>
    <property type="match status" value="1"/>
</dbReference>
<keyword evidence="4 11" id="KW-0808">Transferase</keyword>
<gene>
    <name evidence="11" type="primary">phoR</name>
    <name evidence="11" type="ordered locus">SNE_A01780</name>
</gene>
<dbReference type="EC" id="2.7.13.3" evidence="2"/>
<dbReference type="NCBIfam" id="TIGR00229">
    <property type="entry name" value="sensory_box"/>
    <property type="match status" value="1"/>
</dbReference>
<dbReference type="InterPro" id="IPR003594">
    <property type="entry name" value="HATPase_dom"/>
</dbReference>
<dbReference type="PRINTS" id="PR00344">
    <property type="entry name" value="BCTRLSENSOR"/>
</dbReference>
<evidence type="ECO:0000256" key="3">
    <source>
        <dbReference type="ARBA" id="ARBA00022553"/>
    </source>
</evidence>
<evidence type="ECO:0000313" key="12">
    <source>
        <dbReference type="Proteomes" id="UP000000496"/>
    </source>
</evidence>
<keyword evidence="5" id="KW-0418">Kinase</keyword>
<dbReference type="PROSITE" id="PS50109">
    <property type="entry name" value="HIS_KIN"/>
    <property type="match status" value="1"/>
</dbReference>
<dbReference type="CDD" id="cd00130">
    <property type="entry name" value="PAS"/>
    <property type="match status" value="1"/>
</dbReference>
<evidence type="ECO:0000256" key="8">
    <source>
        <dbReference type="SAM" id="Phobius"/>
    </source>
</evidence>
<dbReference type="STRING" id="331113.SNE_A01780"/>
<keyword evidence="8" id="KW-0812">Transmembrane</keyword>
<feature type="domain" description="PAS" evidence="10">
    <location>
        <begin position="65"/>
        <end position="117"/>
    </location>
</feature>
<reference evidence="11 12" key="1">
    <citation type="journal article" date="2011" name="Mol. Biol. Evol.">
        <title>Unity in variety--the pan-genome of the Chlamydiae.</title>
        <authorList>
            <person name="Collingro A."/>
            <person name="Tischler P."/>
            <person name="Weinmaier T."/>
            <person name="Penz T."/>
            <person name="Heinz E."/>
            <person name="Brunham R.C."/>
            <person name="Read T.D."/>
            <person name="Bavoil P.M."/>
            <person name="Sachse K."/>
            <person name="Kahane S."/>
            <person name="Friedman M.G."/>
            <person name="Rattei T."/>
            <person name="Myers G.S."/>
            <person name="Horn M."/>
        </authorList>
    </citation>
    <scope>NUCLEOTIDE SEQUENCE [LARGE SCALE GENOMIC DNA]</scope>
    <source>
        <strain evidence="12">ATCC VR-1471 / Z</strain>
    </source>
</reference>
<keyword evidence="3" id="KW-0597">Phosphoprotein</keyword>
<dbReference type="Gene3D" id="3.30.565.10">
    <property type="entry name" value="Histidine kinase-like ATPase, C-terminal domain"/>
    <property type="match status" value="1"/>
</dbReference>
<dbReference type="InterPro" id="IPR036097">
    <property type="entry name" value="HisK_dim/P_sf"/>
</dbReference>
<dbReference type="InterPro" id="IPR035965">
    <property type="entry name" value="PAS-like_dom_sf"/>
</dbReference>
<dbReference type="GO" id="GO:0016036">
    <property type="term" value="P:cellular response to phosphate starvation"/>
    <property type="evidence" value="ECO:0007669"/>
    <property type="project" value="TreeGrafter"/>
</dbReference>
<dbReference type="GO" id="GO:0004721">
    <property type="term" value="F:phosphoprotein phosphatase activity"/>
    <property type="evidence" value="ECO:0007669"/>
    <property type="project" value="TreeGrafter"/>
</dbReference>
<evidence type="ECO:0000256" key="2">
    <source>
        <dbReference type="ARBA" id="ARBA00012438"/>
    </source>
</evidence>
<dbReference type="PANTHER" id="PTHR45453">
    <property type="entry name" value="PHOSPHATE REGULON SENSOR PROTEIN PHOR"/>
    <property type="match status" value="1"/>
</dbReference>
<keyword evidence="12" id="KW-1185">Reference proteome</keyword>
<dbReference type="GO" id="GO:0000155">
    <property type="term" value="F:phosphorelay sensor kinase activity"/>
    <property type="evidence" value="ECO:0007669"/>
    <property type="project" value="InterPro"/>
</dbReference>
<dbReference type="InterPro" id="IPR000014">
    <property type="entry name" value="PAS"/>
</dbReference>
<evidence type="ECO:0000256" key="6">
    <source>
        <dbReference type="ARBA" id="ARBA00023012"/>
    </source>
</evidence>
<feature type="domain" description="Histidine kinase" evidence="9">
    <location>
        <begin position="188"/>
        <end position="403"/>
    </location>
</feature>
<sequence>MSYTKKILTLLFLLIVASFLCFYPAKKGGFEDWTLFLVVFIVTFLGVFLFFQATWTSIQPKRKRRRKEHQYLFEALPLGVILISEKGRILYFNQKAQRYLKLAKSKLVGQELQDLKHSSLLKKCHRLFLRCKETGHEQSFSFCVEEIDQKSLNLVVKPLSEIGRFLILLADNSGQYQKHQLGKDFVANASHELRTPITIIKGFAETLSEMPEVSEAMFQDFTEKIVRNCQRMDQLVKNLLTLTDLDYLPQARLQECDLVALVDNCIYTLLAVHPDINIQALQNKEIISIPADPDLLELALMNLLENGVKYSTGPADLTITIEDRPDEVRLTVADKGMGIPEEDISRIFERFYTVNKSHSRRLGGAGLGLSIVKTIINKHEGSIEVSSKLGKGTEFLMTFRKALQTVMDYSGLDSSTT</sequence>
<dbReference type="KEGG" id="sng:SNE_A01780"/>